<dbReference type="GO" id="GO:0016829">
    <property type="term" value="F:lyase activity"/>
    <property type="evidence" value="ECO:0007669"/>
    <property type="project" value="InterPro"/>
</dbReference>
<evidence type="ECO:0000256" key="2">
    <source>
        <dbReference type="SAM" id="MobiDB-lite"/>
    </source>
</evidence>
<dbReference type="AlphaFoldDB" id="A0A917BB38"/>
<reference evidence="5 6" key="1">
    <citation type="journal article" date="2014" name="Int. J. Syst. Evol. Microbiol.">
        <title>Complete genome sequence of Corynebacterium casei LMG S-19264T (=DSM 44701T), isolated from a smear-ripened cheese.</title>
        <authorList>
            <consortium name="US DOE Joint Genome Institute (JGI-PGF)"/>
            <person name="Walter F."/>
            <person name="Albersmeier A."/>
            <person name="Kalinowski J."/>
            <person name="Ruckert C."/>
        </authorList>
    </citation>
    <scope>NUCLEOTIDE SEQUENCE [LARGE SCALE GENOMIC DNA]</scope>
    <source>
        <strain evidence="5 6">CGMCC 1.12976</strain>
    </source>
</reference>
<protein>
    <recommendedName>
        <fullName evidence="7">2-methylcitrate dehydratase</fullName>
    </recommendedName>
</protein>
<dbReference type="Proteomes" id="UP000598775">
    <property type="component" value="Unassembled WGS sequence"/>
</dbReference>
<accession>A0A917BB38</accession>
<organism evidence="5 6">
    <name type="scientific">Subtercola lobariae</name>
    <dbReference type="NCBI Taxonomy" id="1588641"/>
    <lineage>
        <taxon>Bacteria</taxon>
        <taxon>Bacillati</taxon>
        <taxon>Actinomycetota</taxon>
        <taxon>Actinomycetes</taxon>
        <taxon>Micrococcales</taxon>
        <taxon>Microbacteriaceae</taxon>
        <taxon>Subtercola</taxon>
    </lineage>
</organism>
<dbReference type="Pfam" id="PF19305">
    <property type="entry name" value="MmgE_PrpD_C"/>
    <property type="match status" value="1"/>
</dbReference>
<dbReference type="PANTHER" id="PTHR16943">
    <property type="entry name" value="2-METHYLCITRATE DEHYDRATASE-RELATED"/>
    <property type="match status" value="1"/>
</dbReference>
<feature type="domain" description="MmgE/PrpD C-terminal" evidence="4">
    <location>
        <begin position="288"/>
        <end position="452"/>
    </location>
</feature>
<evidence type="ECO:0000256" key="1">
    <source>
        <dbReference type="ARBA" id="ARBA00006174"/>
    </source>
</evidence>
<dbReference type="PANTHER" id="PTHR16943:SF8">
    <property type="entry name" value="2-METHYLCITRATE DEHYDRATASE"/>
    <property type="match status" value="1"/>
</dbReference>
<dbReference type="EMBL" id="BMGP01000005">
    <property type="protein sequence ID" value="GGF33736.1"/>
    <property type="molecule type" value="Genomic_DNA"/>
</dbReference>
<dbReference type="InterPro" id="IPR045337">
    <property type="entry name" value="MmgE_PrpD_C"/>
</dbReference>
<feature type="compositionally biased region" description="Polar residues" evidence="2">
    <location>
        <begin position="1"/>
        <end position="10"/>
    </location>
</feature>
<evidence type="ECO:0000313" key="5">
    <source>
        <dbReference type="EMBL" id="GGF33736.1"/>
    </source>
</evidence>
<dbReference type="InterPro" id="IPR042183">
    <property type="entry name" value="MmgE/PrpD_sf_1"/>
</dbReference>
<dbReference type="Pfam" id="PF03972">
    <property type="entry name" value="MmgE_PrpD_N"/>
    <property type="match status" value="1"/>
</dbReference>
<dbReference type="RefSeq" id="WP_188679328.1">
    <property type="nucleotide sequence ID" value="NZ_BMGP01000005.1"/>
</dbReference>
<comment type="caution">
    <text evidence="5">The sequence shown here is derived from an EMBL/GenBank/DDBJ whole genome shotgun (WGS) entry which is preliminary data.</text>
</comment>
<dbReference type="InterPro" id="IPR042188">
    <property type="entry name" value="MmgE/PrpD_sf_2"/>
</dbReference>
<feature type="region of interest" description="Disordered" evidence="2">
    <location>
        <begin position="1"/>
        <end position="23"/>
    </location>
</feature>
<dbReference type="InterPro" id="IPR005656">
    <property type="entry name" value="MmgE_PrpD"/>
</dbReference>
<evidence type="ECO:0000259" key="3">
    <source>
        <dbReference type="Pfam" id="PF03972"/>
    </source>
</evidence>
<dbReference type="Gene3D" id="3.30.1330.120">
    <property type="entry name" value="2-methylcitrate dehydratase PrpD"/>
    <property type="match status" value="1"/>
</dbReference>
<feature type="domain" description="MmgE/PrpD N-terminal" evidence="3">
    <location>
        <begin position="25"/>
        <end position="260"/>
    </location>
</feature>
<evidence type="ECO:0008006" key="7">
    <source>
        <dbReference type="Google" id="ProtNLM"/>
    </source>
</evidence>
<name>A0A917BB38_9MICO</name>
<sequence>MTSPSTTGSATAHLDPTASPPSLTRQMAQRLHRIANDDLPDDVRHKASMCLLDYLSAVIGGLEAPWAPSIVSYVGSRGSGGVAHQWGLTRPVAVEDAAFGNGALAHSLIRDDMHLMSASHIGVLVLPAVLALAQRDGYSGDAVVRAIVGGYDAATTLGTSVVLGGGSSHFRPSGVNGAFGAAAAAITAVDLDEDQAVSALSFAANAAAGFNEWPWAGGGEINTHAGNAARGGIAAFDLARAGLTASESILEGRDGMFAAYGAVRGEVLYRQLIDRPFGIGEVRFKPNPGCNLTQTPIAAALVVASDLVDRADDIEEVVITTFAEAKAYPGCDNLGPFERVQTSKMSLQYGVASALVFGRVDEETYRNMADPRLARVISRTRIEINEEYGKALRLGQQPATVTVRLLGGEELSSSLPDVPWLDDDGVRARFRGVASRVLQADAVERIETLVADLWLRDDCSELFELFASADYLGEAAPARG</sequence>
<dbReference type="Gene3D" id="1.10.4100.10">
    <property type="entry name" value="2-methylcitrate dehydratase PrpD"/>
    <property type="match status" value="1"/>
</dbReference>
<comment type="similarity">
    <text evidence="1">Belongs to the PrpD family.</text>
</comment>
<dbReference type="InterPro" id="IPR045336">
    <property type="entry name" value="MmgE_PrpD_N"/>
</dbReference>
<gene>
    <name evidence="5" type="ORF">GCM10011399_28620</name>
</gene>
<keyword evidence="6" id="KW-1185">Reference proteome</keyword>
<dbReference type="SUPFAM" id="SSF103378">
    <property type="entry name" value="2-methylcitrate dehydratase PrpD"/>
    <property type="match status" value="1"/>
</dbReference>
<proteinExistence type="inferred from homology"/>
<dbReference type="InterPro" id="IPR036148">
    <property type="entry name" value="MmgE/PrpD_sf"/>
</dbReference>
<evidence type="ECO:0000259" key="4">
    <source>
        <dbReference type="Pfam" id="PF19305"/>
    </source>
</evidence>
<evidence type="ECO:0000313" key="6">
    <source>
        <dbReference type="Proteomes" id="UP000598775"/>
    </source>
</evidence>